<gene>
    <name evidence="1" type="ORF">RFULGI_LOCUS12626</name>
</gene>
<dbReference type="AlphaFoldDB" id="A0A9N9IJX1"/>
<protein>
    <submittedName>
        <fullName evidence="1">1829_t:CDS:1</fullName>
    </submittedName>
</protein>
<sequence>TVMLDNSPNIVQDEMRDFYAFLDDEANAKKNLNELEQFLADPLFSCPHSGKFDVLA</sequence>
<name>A0A9N9IJX1_9GLOM</name>
<comment type="caution">
    <text evidence="1">The sequence shown here is derived from an EMBL/GenBank/DDBJ whole genome shotgun (WGS) entry which is preliminary data.</text>
</comment>
<feature type="non-terminal residue" evidence="1">
    <location>
        <position position="1"/>
    </location>
</feature>
<keyword evidence="2" id="KW-1185">Reference proteome</keyword>
<accession>A0A9N9IJX1</accession>
<evidence type="ECO:0000313" key="2">
    <source>
        <dbReference type="Proteomes" id="UP000789396"/>
    </source>
</evidence>
<dbReference type="EMBL" id="CAJVPZ010030859">
    <property type="protein sequence ID" value="CAG8737835.1"/>
    <property type="molecule type" value="Genomic_DNA"/>
</dbReference>
<reference evidence="1" key="1">
    <citation type="submission" date="2021-06" db="EMBL/GenBank/DDBJ databases">
        <authorList>
            <person name="Kallberg Y."/>
            <person name="Tangrot J."/>
            <person name="Rosling A."/>
        </authorList>
    </citation>
    <scope>NUCLEOTIDE SEQUENCE</scope>
    <source>
        <strain evidence="1">IN212</strain>
    </source>
</reference>
<proteinExistence type="predicted"/>
<dbReference type="Proteomes" id="UP000789396">
    <property type="component" value="Unassembled WGS sequence"/>
</dbReference>
<evidence type="ECO:0000313" key="1">
    <source>
        <dbReference type="EMBL" id="CAG8737835.1"/>
    </source>
</evidence>
<organism evidence="1 2">
    <name type="scientific">Racocetra fulgida</name>
    <dbReference type="NCBI Taxonomy" id="60492"/>
    <lineage>
        <taxon>Eukaryota</taxon>
        <taxon>Fungi</taxon>
        <taxon>Fungi incertae sedis</taxon>
        <taxon>Mucoromycota</taxon>
        <taxon>Glomeromycotina</taxon>
        <taxon>Glomeromycetes</taxon>
        <taxon>Diversisporales</taxon>
        <taxon>Gigasporaceae</taxon>
        <taxon>Racocetra</taxon>
    </lineage>
</organism>